<dbReference type="Proteomes" id="UP000027037">
    <property type="component" value="Unassembled WGS sequence"/>
</dbReference>
<dbReference type="InterPro" id="IPR025962">
    <property type="entry name" value="SdpI/YhfL"/>
</dbReference>
<keyword evidence="1" id="KW-0812">Transmembrane</keyword>
<comment type="caution">
    <text evidence="4">The sequence shown here is derived from an EMBL/GenBank/DDBJ whole genome shotgun (WGS) entry which is preliminary data.</text>
</comment>
<dbReference type="PIRSF" id="PIRSF038959">
    <property type="entry name" value="SdpI"/>
    <property type="match status" value="1"/>
</dbReference>
<dbReference type="PANTHER" id="PTHR37810">
    <property type="entry name" value="IMMUNITY PROTEIN SDPI"/>
    <property type="match status" value="1"/>
</dbReference>
<keyword evidence="2" id="KW-0732">Signal</keyword>
<keyword evidence="1" id="KW-0472">Membrane</keyword>
<feature type="transmembrane region" description="Helical" evidence="1">
    <location>
        <begin position="92"/>
        <end position="116"/>
    </location>
</feature>
<dbReference type="AlphaFoldDB" id="A0A062U904"/>
<dbReference type="GO" id="GO:0009636">
    <property type="term" value="P:response to toxic substance"/>
    <property type="evidence" value="ECO:0007669"/>
    <property type="project" value="TreeGrafter"/>
</dbReference>
<feature type="signal peptide" evidence="2">
    <location>
        <begin position="1"/>
        <end position="28"/>
    </location>
</feature>
<protein>
    <recommendedName>
        <fullName evidence="3">DUF1648 domain-containing protein</fullName>
    </recommendedName>
</protein>
<keyword evidence="1" id="KW-1133">Transmembrane helix</keyword>
<evidence type="ECO:0000313" key="4">
    <source>
        <dbReference type="EMBL" id="KCZ54198.1"/>
    </source>
</evidence>
<evidence type="ECO:0000259" key="3">
    <source>
        <dbReference type="Pfam" id="PF07853"/>
    </source>
</evidence>
<dbReference type="InterPro" id="IPR026272">
    <property type="entry name" value="SdpI"/>
</dbReference>
<feature type="transmembrane region" description="Helical" evidence="1">
    <location>
        <begin position="204"/>
        <end position="223"/>
    </location>
</feature>
<dbReference type="OrthoDB" id="9808690at2"/>
<reference evidence="4 5" key="1">
    <citation type="journal article" date="2014" name="Antonie Van Leeuwenhoek">
        <title>Hyphomonas beringensis sp. nov. and Hyphomonas chukchiensis sp. nov., isolated from surface seawater of the Bering Sea and Chukchi Sea.</title>
        <authorList>
            <person name="Li C."/>
            <person name="Lai Q."/>
            <person name="Li G."/>
            <person name="Dong C."/>
            <person name="Wang J."/>
            <person name="Liao Y."/>
            <person name="Shao Z."/>
        </authorList>
    </citation>
    <scope>NUCLEOTIDE SEQUENCE [LARGE SCALE GENOMIC DNA]</scope>
    <source>
        <strain evidence="4 5">25B14_1</strain>
    </source>
</reference>
<dbReference type="RefSeq" id="WP_051601403.1">
    <property type="nucleotide sequence ID" value="NZ_AWFF01000041.1"/>
</dbReference>
<feature type="transmembrane region" description="Helical" evidence="1">
    <location>
        <begin position="176"/>
        <end position="198"/>
    </location>
</feature>
<organism evidence="4 5">
    <name type="scientific">Hyphomonas beringensis</name>
    <dbReference type="NCBI Taxonomy" id="1280946"/>
    <lineage>
        <taxon>Bacteria</taxon>
        <taxon>Pseudomonadati</taxon>
        <taxon>Pseudomonadota</taxon>
        <taxon>Alphaproteobacteria</taxon>
        <taxon>Hyphomonadales</taxon>
        <taxon>Hyphomonadaceae</taxon>
        <taxon>Hyphomonas</taxon>
    </lineage>
</organism>
<feature type="domain" description="DUF1648" evidence="3">
    <location>
        <begin position="16"/>
        <end position="65"/>
    </location>
</feature>
<keyword evidence="5" id="KW-1185">Reference proteome</keyword>
<evidence type="ECO:0000256" key="2">
    <source>
        <dbReference type="SAM" id="SignalP"/>
    </source>
</evidence>
<evidence type="ECO:0000313" key="5">
    <source>
        <dbReference type="Proteomes" id="UP000027037"/>
    </source>
</evidence>
<dbReference type="EMBL" id="AWFF01000041">
    <property type="protein sequence ID" value="KCZ54198.1"/>
    <property type="molecule type" value="Genomic_DNA"/>
</dbReference>
<dbReference type="PROSITE" id="PS51257">
    <property type="entry name" value="PROKAR_LIPOPROTEIN"/>
    <property type="match status" value="1"/>
</dbReference>
<accession>A0A062U904</accession>
<feature type="transmembrane region" description="Helical" evidence="1">
    <location>
        <begin position="128"/>
        <end position="147"/>
    </location>
</feature>
<dbReference type="STRING" id="1280946.HY29_15275"/>
<dbReference type="eggNOG" id="COG5658">
    <property type="taxonomic scope" value="Bacteria"/>
</dbReference>
<dbReference type="Pfam" id="PF07853">
    <property type="entry name" value="DUF1648"/>
    <property type="match status" value="1"/>
</dbReference>
<proteinExistence type="predicted"/>
<feature type="chain" id="PRO_5001614299" description="DUF1648 domain-containing protein" evidence="2">
    <location>
        <begin position="29"/>
        <end position="237"/>
    </location>
</feature>
<dbReference type="InterPro" id="IPR012867">
    <property type="entry name" value="DUF1648"/>
</dbReference>
<dbReference type="Pfam" id="PF13630">
    <property type="entry name" value="SdpI"/>
    <property type="match status" value="1"/>
</dbReference>
<gene>
    <name evidence="4" type="ORF">HY29_15275</name>
</gene>
<sequence length="237" mass="25677">MKPFVKTGLAWSAGAILIACCISLVASANLPDNAQIPVHWGPDGKPDSFADREKATFMLWMMPAISAFVAACMAIAASVDPRQANLNSSRKAYLISWIGAMIVLTGIHGGIAFMMTQAGTPASDSPDMIRWIIAACGALFILIGNYLPKTRSTFMMGIRTPWTLSSDMTWEKTHRLAGRLFMVAGILGMIGAFVFHGIWLALQLSILVIGAALISVIYSWFVWRTATDRDEGSGYIV</sequence>
<dbReference type="PATRIC" id="fig|1280946.3.peg.2056"/>
<dbReference type="PANTHER" id="PTHR37810:SF5">
    <property type="entry name" value="IMMUNITY PROTEIN SDPI"/>
    <property type="match status" value="1"/>
</dbReference>
<feature type="transmembrane region" description="Helical" evidence="1">
    <location>
        <begin position="57"/>
        <end position="80"/>
    </location>
</feature>
<name>A0A062U904_9PROT</name>
<evidence type="ECO:0000256" key="1">
    <source>
        <dbReference type="SAM" id="Phobius"/>
    </source>
</evidence>